<dbReference type="PROSITE" id="PS51898">
    <property type="entry name" value="TYR_RECOMBINASE"/>
    <property type="match status" value="1"/>
</dbReference>
<dbReference type="GO" id="GO:0015074">
    <property type="term" value="P:DNA integration"/>
    <property type="evidence" value="ECO:0007669"/>
    <property type="project" value="UniProtKB-KW"/>
</dbReference>
<feature type="domain" description="Tyr recombinase" evidence="6">
    <location>
        <begin position="202"/>
        <end position="397"/>
    </location>
</feature>
<evidence type="ECO:0000256" key="4">
    <source>
        <dbReference type="ARBA" id="ARBA00023172"/>
    </source>
</evidence>
<evidence type="ECO:0000256" key="5">
    <source>
        <dbReference type="SAM" id="MobiDB-lite"/>
    </source>
</evidence>
<dbReference type="Gene3D" id="1.10.443.10">
    <property type="entry name" value="Intergrase catalytic core"/>
    <property type="match status" value="1"/>
</dbReference>
<dbReference type="GO" id="GO:0003677">
    <property type="term" value="F:DNA binding"/>
    <property type="evidence" value="ECO:0007669"/>
    <property type="project" value="UniProtKB-KW"/>
</dbReference>
<dbReference type="CDD" id="cd01189">
    <property type="entry name" value="INT_ICEBs1_C_like"/>
    <property type="match status" value="1"/>
</dbReference>
<proteinExistence type="inferred from homology"/>
<name>A0AB39U8C6_9BIFI</name>
<keyword evidence="4" id="KW-0233">DNA recombination</keyword>
<feature type="compositionally biased region" description="Polar residues" evidence="5">
    <location>
        <begin position="420"/>
        <end position="431"/>
    </location>
</feature>
<dbReference type="InterPro" id="IPR050808">
    <property type="entry name" value="Phage_Integrase"/>
</dbReference>
<evidence type="ECO:0000313" key="7">
    <source>
        <dbReference type="EMBL" id="XDS45073.1"/>
    </source>
</evidence>
<evidence type="ECO:0000256" key="1">
    <source>
        <dbReference type="ARBA" id="ARBA00008857"/>
    </source>
</evidence>
<keyword evidence="2" id="KW-0229">DNA integration</keyword>
<accession>A0AB39U8C6</accession>
<keyword evidence="3" id="KW-0238">DNA-binding</keyword>
<feature type="region of interest" description="Disordered" evidence="5">
    <location>
        <begin position="413"/>
        <end position="434"/>
    </location>
</feature>
<dbReference type="KEGG" id="baqk:QN215_02810"/>
<evidence type="ECO:0000259" key="6">
    <source>
        <dbReference type="PROSITE" id="PS51898"/>
    </source>
</evidence>
<dbReference type="InterPro" id="IPR010998">
    <property type="entry name" value="Integrase_recombinase_N"/>
</dbReference>
<dbReference type="PANTHER" id="PTHR30629:SF2">
    <property type="entry name" value="PROPHAGE INTEGRASE INTS-RELATED"/>
    <property type="match status" value="1"/>
</dbReference>
<dbReference type="InterPro" id="IPR011010">
    <property type="entry name" value="DNA_brk_join_enz"/>
</dbReference>
<gene>
    <name evidence="7" type="ORF">QN215_02810</name>
</gene>
<dbReference type="RefSeq" id="WP_369344614.1">
    <property type="nucleotide sequence ID" value="NZ_CP129674.1"/>
</dbReference>
<dbReference type="EMBL" id="CP129674">
    <property type="protein sequence ID" value="XDS45073.1"/>
    <property type="molecule type" value="Genomic_DNA"/>
</dbReference>
<sequence>MARKSKRRAFGSVITRTNAHGKPYYEARYSPPVDAYARYAKLPERISKLFDDRTQAEAWLASEKRLIDLEQWEPPAERKAKKLQKQQQAMPFREYAAQWMEMKRKPDGTPLAQTTIDKKWEHLNNNLIPFFGDMPLNQITPRAVQEWGDRFDASRPHAKFNAYAILKQMMNDAATTPVNDIGETLIAISPCLMRLSKPGKQHKTAIISTEQLRQVANLMPERFRFAIWLGGCYGLRIGEVLALRRKDIDITNKVIHIRGSVKTVVNKDGEGTHVELGTTKTKGSERTVDMFPALAEMTAEHLRRYTGRGAEGLLFPAPHSDSPMRPNSLTETFIRARLRVPGLEKARFHDLRHNALSRLSEHGASRALIMQAGGHVTDIYSKYQDVTSATHKRQVLGTVDAELSQSIAVPSAAAGSASAQPTQSEAASSTGVADVSDVHVKDDADADGLREMAVVLDAMALGERVAVLRELDAARRAQVVRLLTTRVKTMVELLKNEV</sequence>
<evidence type="ECO:0000256" key="3">
    <source>
        <dbReference type="ARBA" id="ARBA00023125"/>
    </source>
</evidence>
<organism evidence="7">
    <name type="scientific">Bifidobacterium aquikefiricola</name>
    <dbReference type="NCBI Taxonomy" id="3059038"/>
    <lineage>
        <taxon>Bacteria</taxon>
        <taxon>Bacillati</taxon>
        <taxon>Actinomycetota</taxon>
        <taxon>Actinomycetes</taxon>
        <taxon>Bifidobacteriales</taxon>
        <taxon>Bifidobacteriaceae</taxon>
        <taxon>Bifidobacterium</taxon>
    </lineage>
</organism>
<dbReference type="Pfam" id="PF14659">
    <property type="entry name" value="Phage_int_SAM_3"/>
    <property type="match status" value="1"/>
</dbReference>
<dbReference type="InterPro" id="IPR013762">
    <property type="entry name" value="Integrase-like_cat_sf"/>
</dbReference>
<dbReference type="InterPro" id="IPR002104">
    <property type="entry name" value="Integrase_catalytic"/>
</dbReference>
<dbReference type="GO" id="GO:0006310">
    <property type="term" value="P:DNA recombination"/>
    <property type="evidence" value="ECO:0007669"/>
    <property type="project" value="UniProtKB-KW"/>
</dbReference>
<protein>
    <submittedName>
        <fullName evidence="7">Site-specific integrase</fullName>
    </submittedName>
</protein>
<reference evidence="7" key="1">
    <citation type="submission" date="2023-07" db="EMBL/GenBank/DDBJ databases">
        <title>Bifidobacterium aquikefiriaerophilum sp. nov. and Bifidobacterium eccum sp. nov., isolated from water kefir.</title>
        <authorList>
            <person name="Breselge S."/>
            <person name="Bellassi P."/>
            <person name="Barcenilla C."/>
            <person name="Alvarez-Ordonez A."/>
            <person name="Morelli L."/>
            <person name="Cotter P.D."/>
        </authorList>
    </citation>
    <scope>NUCLEOTIDE SEQUENCE</scope>
    <source>
        <strain evidence="7">WK041_4_12</strain>
    </source>
</reference>
<evidence type="ECO:0000256" key="2">
    <source>
        <dbReference type="ARBA" id="ARBA00022908"/>
    </source>
</evidence>
<dbReference type="Gene3D" id="1.10.150.130">
    <property type="match status" value="1"/>
</dbReference>
<dbReference type="PANTHER" id="PTHR30629">
    <property type="entry name" value="PROPHAGE INTEGRASE"/>
    <property type="match status" value="1"/>
</dbReference>
<dbReference type="InterPro" id="IPR004107">
    <property type="entry name" value="Integrase_SAM-like_N"/>
</dbReference>
<dbReference type="SUPFAM" id="SSF56349">
    <property type="entry name" value="DNA breaking-rejoining enzymes"/>
    <property type="match status" value="1"/>
</dbReference>
<dbReference type="AlphaFoldDB" id="A0AB39U8C6"/>
<dbReference type="Pfam" id="PF00589">
    <property type="entry name" value="Phage_integrase"/>
    <property type="match status" value="1"/>
</dbReference>
<comment type="similarity">
    <text evidence="1">Belongs to the 'phage' integrase family.</text>
</comment>